<evidence type="ECO:0000313" key="2">
    <source>
        <dbReference type="Proteomes" id="UP001500124"/>
    </source>
</evidence>
<keyword evidence="2" id="KW-1185">Reference proteome</keyword>
<comment type="caution">
    <text evidence="1">The sequence shown here is derived from an EMBL/GenBank/DDBJ whole genome shotgun (WGS) entry which is preliminary data.</text>
</comment>
<sequence length="65" mass="6905">MARAPLIVKQTLSLHSSPLITGPWAQTPVPPCGPSEYAYSDGLVADTDGWLDAASLLCFSTTAKW</sequence>
<dbReference type="EMBL" id="BAABKC010000073">
    <property type="protein sequence ID" value="GAA5066582.1"/>
    <property type="molecule type" value="Genomic_DNA"/>
</dbReference>
<gene>
    <name evidence="1" type="ORF">GCM10023336_48410</name>
</gene>
<accession>A0ABP9KZZ5</accession>
<evidence type="ECO:0000313" key="1">
    <source>
        <dbReference type="EMBL" id="GAA5066582.1"/>
    </source>
</evidence>
<reference evidence="2" key="1">
    <citation type="journal article" date="2019" name="Int. J. Syst. Evol. Microbiol.">
        <title>The Global Catalogue of Microorganisms (GCM) 10K type strain sequencing project: providing services to taxonomists for standard genome sequencing and annotation.</title>
        <authorList>
            <consortium name="The Broad Institute Genomics Platform"/>
            <consortium name="The Broad Institute Genome Sequencing Center for Infectious Disease"/>
            <person name="Wu L."/>
            <person name="Ma J."/>
        </authorList>
    </citation>
    <scope>NUCLEOTIDE SEQUENCE [LARGE SCALE GENOMIC DNA]</scope>
    <source>
        <strain evidence="2">JCM 18410</strain>
    </source>
</reference>
<organism evidence="1 2">
    <name type="scientific">Streptomyces similanensis</name>
    <dbReference type="NCBI Taxonomy" id="1274988"/>
    <lineage>
        <taxon>Bacteria</taxon>
        <taxon>Bacillati</taxon>
        <taxon>Actinomycetota</taxon>
        <taxon>Actinomycetes</taxon>
        <taxon>Kitasatosporales</taxon>
        <taxon>Streptomycetaceae</taxon>
        <taxon>Streptomyces</taxon>
    </lineage>
</organism>
<protein>
    <submittedName>
        <fullName evidence="1">Uncharacterized protein</fullName>
    </submittedName>
</protein>
<dbReference type="Proteomes" id="UP001500124">
    <property type="component" value="Unassembled WGS sequence"/>
</dbReference>
<proteinExistence type="predicted"/>
<name>A0ABP9KZZ5_9ACTN</name>